<dbReference type="Proteomes" id="UP001447008">
    <property type="component" value="Unassembled WGS sequence"/>
</dbReference>
<reference evidence="2 3" key="1">
    <citation type="submission" date="2024-03" db="EMBL/GenBank/DDBJ databases">
        <title>Pseudoalteromonas qingdaonensis sp. nov., isolated from the intestines of marine benthic organisms.</title>
        <authorList>
            <person name="Lin X."/>
            <person name="Fang S."/>
            <person name="Hu X."/>
        </authorList>
    </citation>
    <scope>NUCLEOTIDE SEQUENCE [LARGE SCALE GENOMIC DNA]</scope>
    <source>
        <strain evidence="2 3">YIC-827</strain>
    </source>
</reference>
<feature type="chain" id="PRO_5045413433" description="Alpha/beta hydrolase family protein" evidence="1">
    <location>
        <begin position="21"/>
        <end position="339"/>
    </location>
</feature>
<keyword evidence="1" id="KW-0732">Signal</keyword>
<evidence type="ECO:0000256" key="1">
    <source>
        <dbReference type="SAM" id="SignalP"/>
    </source>
</evidence>
<dbReference type="Gene3D" id="3.40.50.1820">
    <property type="entry name" value="alpha/beta hydrolase"/>
    <property type="match status" value="1"/>
</dbReference>
<proteinExistence type="predicted"/>
<dbReference type="InterPro" id="IPR029058">
    <property type="entry name" value="AB_hydrolase_fold"/>
</dbReference>
<dbReference type="SUPFAM" id="SSF53474">
    <property type="entry name" value="alpha/beta-Hydrolases"/>
    <property type="match status" value="1"/>
</dbReference>
<comment type="caution">
    <text evidence="2">The sequence shown here is derived from an EMBL/GenBank/DDBJ whole genome shotgun (WGS) entry which is preliminary data.</text>
</comment>
<evidence type="ECO:0000313" key="2">
    <source>
        <dbReference type="EMBL" id="MEM0516387.1"/>
    </source>
</evidence>
<feature type="signal peptide" evidence="1">
    <location>
        <begin position="1"/>
        <end position="20"/>
    </location>
</feature>
<protein>
    <recommendedName>
        <fullName evidence="4">Alpha/beta hydrolase family protein</fullName>
    </recommendedName>
</protein>
<gene>
    <name evidence="2" type="ORF">WCN91_13355</name>
</gene>
<dbReference type="EMBL" id="JBCGCU010000017">
    <property type="protein sequence ID" value="MEM0516387.1"/>
    <property type="molecule type" value="Genomic_DNA"/>
</dbReference>
<keyword evidence="3" id="KW-1185">Reference proteome</keyword>
<sequence>MPLWIKLCSPLVLMCLSGCATYIADKITDYKPAPISGDLATLTQPKTICADSGHCIEALALAHSPSDVTSSLKYDIKVKDNHKIWRYVHTGKESVKPTSLAKPMAIIFPGYGQPNLILTIMATWLHLESGADVFIIESADNSEHFQFGLDTVAPIISVINREKPSKVQLIGFSMGAVAAHAVAQQVDNAELHLVAPMTNFEQSALGLWNVLKHDSIFSALISEETMKEAVGLVHERAKLSAQDIDIKLTAHDSATPAYIYVSHDDTVTPAKNWQGMQSNTWQLNKYQGLNHMEMVTLLRNDLFLSFAANLLGKEPDSHDITTFGLMCDADNAECLNQKL</sequence>
<accession>A0ABU9MYT7</accession>
<evidence type="ECO:0000313" key="3">
    <source>
        <dbReference type="Proteomes" id="UP001447008"/>
    </source>
</evidence>
<organism evidence="2 3">
    <name type="scientific">Pseudoalteromonas qingdaonensis</name>
    <dbReference type="NCBI Taxonomy" id="3131913"/>
    <lineage>
        <taxon>Bacteria</taxon>
        <taxon>Pseudomonadati</taxon>
        <taxon>Pseudomonadota</taxon>
        <taxon>Gammaproteobacteria</taxon>
        <taxon>Alteromonadales</taxon>
        <taxon>Pseudoalteromonadaceae</taxon>
        <taxon>Pseudoalteromonas</taxon>
    </lineage>
</organism>
<dbReference type="RefSeq" id="WP_342679841.1">
    <property type="nucleotide sequence ID" value="NZ_JBCGCU010000017.1"/>
</dbReference>
<name>A0ABU9MYT7_9GAMM</name>
<evidence type="ECO:0008006" key="4">
    <source>
        <dbReference type="Google" id="ProtNLM"/>
    </source>
</evidence>